<comment type="caution">
    <text evidence="2">The sequence shown here is derived from an EMBL/GenBank/DDBJ whole genome shotgun (WGS) entry which is preliminary data.</text>
</comment>
<dbReference type="Proteomes" id="UP000820977">
    <property type="component" value="Unassembled WGS sequence"/>
</dbReference>
<evidence type="ECO:0000256" key="1">
    <source>
        <dbReference type="SAM" id="SignalP"/>
    </source>
</evidence>
<sequence length="197" mass="21557">MKRRFIGLLLALSCLQSLSAQEFSKDGSALYSIGAGYERMPDAYSAEGFSLGVSVRFYTSGRMFCELMGHWGTHEGDKTVMQKGKPFAVHDERDCLLAAAGAGYDVFQDAGKRYALYVKALAGYGVRSSRYDDYMPSDADDGSVTLGCEDNRKGLAFVAGVGFDARFGRWTLTPSVDAIFVGGRWNVAPMLSFGFFY</sequence>
<dbReference type="EMBL" id="JABKKJ010000002">
    <property type="protein sequence ID" value="NPE24261.1"/>
    <property type="molecule type" value="Genomic_DNA"/>
</dbReference>
<organism evidence="2 3">
    <name type="scientific">Xylanibacter caecicola</name>
    <dbReference type="NCBI Taxonomy" id="2736294"/>
    <lineage>
        <taxon>Bacteria</taxon>
        <taxon>Pseudomonadati</taxon>
        <taxon>Bacteroidota</taxon>
        <taxon>Bacteroidia</taxon>
        <taxon>Bacteroidales</taxon>
        <taxon>Prevotellaceae</taxon>
        <taxon>Xylanibacter</taxon>
    </lineage>
</organism>
<evidence type="ECO:0000313" key="2">
    <source>
        <dbReference type="EMBL" id="NPE24261.1"/>
    </source>
</evidence>
<proteinExistence type="predicted"/>
<dbReference type="RefSeq" id="WP_172343763.1">
    <property type="nucleotide sequence ID" value="NZ_CASYYZ010000115.1"/>
</dbReference>
<keyword evidence="3" id="KW-1185">Reference proteome</keyword>
<feature type="signal peptide" evidence="1">
    <location>
        <begin position="1"/>
        <end position="20"/>
    </location>
</feature>
<evidence type="ECO:0008006" key="4">
    <source>
        <dbReference type="Google" id="ProtNLM"/>
    </source>
</evidence>
<protein>
    <recommendedName>
        <fullName evidence="4">Outer membrane protein beta-barrel domain-containing protein</fullName>
    </recommendedName>
</protein>
<gene>
    <name evidence="2" type="ORF">HPS54_01790</name>
</gene>
<evidence type="ECO:0000313" key="3">
    <source>
        <dbReference type="Proteomes" id="UP000820977"/>
    </source>
</evidence>
<accession>A0ABX2AZ44</accession>
<reference evidence="2 3" key="1">
    <citation type="submission" date="2020-05" db="EMBL/GenBank/DDBJ databases">
        <title>Distinct polysaccharide utilization as determinants for interspecies competition between intestinal Prevotella spp.</title>
        <authorList>
            <person name="Galvez E.J.C."/>
            <person name="Iljazovic A."/>
            <person name="Strowig T."/>
        </authorList>
    </citation>
    <scope>NUCLEOTIDE SEQUENCE [LARGE SCALE GENOMIC DNA]</scope>
    <source>
        <strain evidence="2 3">PCHR</strain>
    </source>
</reference>
<keyword evidence="1" id="KW-0732">Signal</keyword>
<name>A0ABX2AZ44_9BACT</name>
<feature type="chain" id="PRO_5047308445" description="Outer membrane protein beta-barrel domain-containing protein" evidence="1">
    <location>
        <begin position="21"/>
        <end position="197"/>
    </location>
</feature>